<dbReference type="EMBL" id="CSAE01001245">
    <property type="protein sequence ID" value="COX43217.1"/>
    <property type="molecule type" value="Genomic_DNA"/>
</dbReference>
<sequence length="83" mass="8723">MHHVGARVALRGTPAPPGIHRRDYGVTLDEFPGFHVDSVHPKRFGDLLHVGNRGPGSFAGTGSADGALIGDLPTRFGVERGAI</sequence>
<reference evidence="5" key="2">
    <citation type="submission" date="2015-03" db="EMBL/GenBank/DDBJ databases">
        <authorList>
            <person name="Murphy D."/>
        </authorList>
    </citation>
    <scope>NUCLEOTIDE SEQUENCE [LARGE SCALE GENOMIC DNA]</scope>
    <source>
        <strain evidence="5">K00500041</strain>
    </source>
</reference>
<evidence type="ECO:0000313" key="7">
    <source>
        <dbReference type="Proteomes" id="UP000039021"/>
    </source>
</evidence>
<evidence type="ECO:0000313" key="6">
    <source>
        <dbReference type="Proteomes" id="UP000038802"/>
    </source>
</evidence>
<evidence type="ECO:0000313" key="4">
    <source>
        <dbReference type="EMBL" id="COX31410.1"/>
    </source>
</evidence>
<dbReference type="Proteomes" id="UP000039217">
    <property type="component" value="Unassembled WGS sequence"/>
</dbReference>
<evidence type="ECO:0000313" key="10">
    <source>
        <dbReference type="Proteomes" id="UP000048600"/>
    </source>
</evidence>
<dbReference type="EMBL" id="CHKL01000053">
    <property type="protein sequence ID" value="COV84470.1"/>
    <property type="molecule type" value="Genomic_DNA"/>
</dbReference>
<accession>A0A0U0T642</accession>
<reference evidence="6 7" key="3">
    <citation type="submission" date="2015-03" db="EMBL/GenBank/DDBJ databases">
        <authorList>
            <consortium name="Pathogen Informatics"/>
        </authorList>
    </citation>
    <scope>NUCLEOTIDE SEQUENCE [LARGE SCALE GENOMIC DNA]</scope>
    <source>
        <strain evidence="1 8">D00501624</strain>
        <strain evidence="6">K00500041</strain>
        <strain evidence="3 9">M09401471</strain>
        <strain evidence="7">N09902308</strain>
        <strain evidence="2 10">P00601463</strain>
    </source>
</reference>
<reference evidence="4" key="1">
    <citation type="submission" date="2015-03" db="EMBL/GenBank/DDBJ databases">
        <authorList>
            <consortium name="Pathogen Informatics"/>
            <person name="Murphy D."/>
        </authorList>
    </citation>
    <scope>NUCLEOTIDE SEQUENCE</scope>
    <source>
        <strain evidence="4">N09902308</strain>
    </source>
</reference>
<dbReference type="EMBL" id="CSBK01000366">
    <property type="protein sequence ID" value="COX31410.1"/>
    <property type="molecule type" value="Genomic_DNA"/>
</dbReference>
<evidence type="ECO:0000313" key="9">
    <source>
        <dbReference type="Proteomes" id="UP000044938"/>
    </source>
</evidence>
<proteinExistence type="predicted"/>
<dbReference type="Proteomes" id="UP000038802">
    <property type="component" value="Unassembled WGS sequence"/>
</dbReference>
<dbReference type="EMBL" id="CSAJ01000188">
    <property type="protein sequence ID" value="COW12198.1"/>
    <property type="molecule type" value="Genomic_DNA"/>
</dbReference>
<organism evidence="5 6">
    <name type="scientific">Mycobacterium tuberculosis</name>
    <dbReference type="NCBI Taxonomy" id="1773"/>
    <lineage>
        <taxon>Bacteria</taxon>
        <taxon>Bacillati</taxon>
        <taxon>Actinomycetota</taxon>
        <taxon>Actinomycetes</taxon>
        <taxon>Mycobacteriales</taxon>
        <taxon>Mycobacteriaceae</taxon>
        <taxon>Mycobacterium</taxon>
        <taxon>Mycobacterium tuberculosis complex</taxon>
    </lineage>
</organism>
<dbReference type="EMBL" id="CQQC01003107">
    <property type="protein sequence ID" value="CNX44924.1"/>
    <property type="molecule type" value="Genomic_DNA"/>
</dbReference>
<evidence type="ECO:0000313" key="8">
    <source>
        <dbReference type="Proteomes" id="UP000039217"/>
    </source>
</evidence>
<dbReference type="Proteomes" id="UP000048600">
    <property type="component" value="Unassembled WGS sequence"/>
</dbReference>
<dbReference type="AlphaFoldDB" id="A0A0U0T642"/>
<gene>
    <name evidence="1" type="ORF">ERS007661_04631</name>
    <name evidence="5" type="ORF">ERS007703_05224</name>
    <name evidence="3" type="ORF">ERS007720_01759</name>
    <name evidence="4" type="ORF">ERS007739_01063</name>
    <name evidence="2" type="ORF">ERS007741_00787</name>
</gene>
<dbReference type="Proteomes" id="UP000039021">
    <property type="component" value="Unassembled WGS sequence"/>
</dbReference>
<evidence type="ECO:0000313" key="3">
    <source>
        <dbReference type="EMBL" id="COW12198.1"/>
    </source>
</evidence>
<evidence type="ECO:0000313" key="1">
    <source>
        <dbReference type="EMBL" id="CNX44924.1"/>
    </source>
</evidence>
<evidence type="ECO:0000313" key="5">
    <source>
        <dbReference type="EMBL" id="COX43217.1"/>
    </source>
</evidence>
<dbReference type="Proteomes" id="UP000044938">
    <property type="component" value="Unassembled WGS sequence"/>
</dbReference>
<evidence type="ECO:0000313" key="2">
    <source>
        <dbReference type="EMBL" id="COV84470.1"/>
    </source>
</evidence>
<name>A0A0U0T642_MYCTX</name>
<protein>
    <submittedName>
        <fullName evidence="5">Uncharacterized protein</fullName>
    </submittedName>
</protein>